<evidence type="ECO:0000313" key="3">
    <source>
        <dbReference type="Proteomes" id="UP001148786"/>
    </source>
</evidence>
<keyword evidence="3" id="KW-1185">Reference proteome</keyword>
<gene>
    <name evidence="2" type="ORF">NLJ89_g9206</name>
</gene>
<dbReference type="OrthoDB" id="19394at2759"/>
<dbReference type="Pfam" id="PF19343">
    <property type="entry name" value="HAM1_N"/>
    <property type="match status" value="2"/>
</dbReference>
<evidence type="ECO:0000259" key="1">
    <source>
        <dbReference type="Pfam" id="PF19343"/>
    </source>
</evidence>
<dbReference type="PANTHER" id="PTHR31138">
    <property type="entry name" value="CHROMOSOME 19, WHOLE GENOME SHOTGUN SEQUENCE"/>
    <property type="match status" value="1"/>
</dbReference>
<sequence length="537" mass="60270">MDKTTSMLAAFEAGKLPSTQQVNRFFDWLNDVGIAQIEPTENTELSAKGRVLANDLRGVLDAYKQLGIHKNSDNVLQEAIWHLTEGDLTVTPGAGADKDQALDDLNALRHSLRTLLSIVWSSASSEGTSIVQDLLSILRLSLADAAEVIEDKAGLAKESLRHIEDEVQEGKRDSLGRDKQRMEEEKDAKIAWQHGMDTVKNAGTTVIGAAQSGSATVEEKAEKTTSRLQEAYYKIFDRAQSDEDYRQALDTIFNVIHKRLDRTMDAASDPNVTLASFIADPTPEQHIPKALTLMRVLIERLAGTELEPLFQCARGCSNTIVRDDELKAWFDDFVRTTRKNLAEPGYARSDEAQSKRRELRVRWRTLLEKDEKWRAAVDNVKVELGKIDEGLRNDEDLNRLKASHQKLGDDLERGLTEVGKEAQTGMQAAIEQATWFWQDLFKVYIPRVLSKMRDLPIPRTEYKDSDIEFVLENLDISSLNVLPSHVYIRNITDVDIQTSAKPSTPSHTQVGTLTHIQIQALQLSLKDVSFCSQAFSV</sequence>
<proteinExistence type="predicted"/>
<accession>A0A9W8JTY9</accession>
<feature type="domain" description="HAM1-like N-terminal" evidence="1">
    <location>
        <begin position="8"/>
        <end position="220"/>
    </location>
</feature>
<dbReference type="EMBL" id="JANKHO010001390">
    <property type="protein sequence ID" value="KAJ3501731.1"/>
    <property type="molecule type" value="Genomic_DNA"/>
</dbReference>
<protein>
    <recommendedName>
        <fullName evidence="1">HAM1-like N-terminal domain-containing protein</fullName>
    </recommendedName>
</protein>
<dbReference type="InterPro" id="IPR045967">
    <property type="entry name" value="HAM1-like_N"/>
</dbReference>
<evidence type="ECO:0000313" key="2">
    <source>
        <dbReference type="EMBL" id="KAJ3501731.1"/>
    </source>
</evidence>
<name>A0A9W8JTY9_9AGAR</name>
<comment type="caution">
    <text evidence="2">The sequence shown here is derived from an EMBL/GenBank/DDBJ whole genome shotgun (WGS) entry which is preliminary data.</text>
</comment>
<dbReference type="PANTHER" id="PTHR31138:SF1">
    <property type="entry name" value="PDZ DOMAIN-CONTAINING PROTEIN"/>
    <property type="match status" value="1"/>
</dbReference>
<dbReference type="Proteomes" id="UP001148786">
    <property type="component" value="Unassembled WGS sequence"/>
</dbReference>
<reference evidence="2" key="1">
    <citation type="submission" date="2022-07" db="EMBL/GenBank/DDBJ databases">
        <title>Genome Sequence of Agrocybe chaxingu.</title>
        <authorList>
            <person name="Buettner E."/>
        </authorList>
    </citation>
    <scope>NUCLEOTIDE SEQUENCE</scope>
    <source>
        <strain evidence="2">MP-N11</strain>
    </source>
</reference>
<feature type="domain" description="HAM1-like N-terminal" evidence="1">
    <location>
        <begin position="238"/>
        <end position="531"/>
    </location>
</feature>
<dbReference type="AlphaFoldDB" id="A0A9W8JTY9"/>
<organism evidence="2 3">
    <name type="scientific">Agrocybe chaxingu</name>
    <dbReference type="NCBI Taxonomy" id="84603"/>
    <lineage>
        <taxon>Eukaryota</taxon>
        <taxon>Fungi</taxon>
        <taxon>Dikarya</taxon>
        <taxon>Basidiomycota</taxon>
        <taxon>Agaricomycotina</taxon>
        <taxon>Agaricomycetes</taxon>
        <taxon>Agaricomycetidae</taxon>
        <taxon>Agaricales</taxon>
        <taxon>Agaricineae</taxon>
        <taxon>Strophariaceae</taxon>
        <taxon>Agrocybe</taxon>
    </lineage>
</organism>